<evidence type="ECO:0000259" key="4">
    <source>
        <dbReference type="SMART" id="SM00861"/>
    </source>
</evidence>
<sequence length="325" mass="35662">MSVMTIVKAINNALDIKLNEDSSVVVYGEDVGVEGGVFRVTEGLQKKYGVERVFDSPLAESGIVGTALGMALSGLRPVVELQFDGFTYPAFNQIASNVSRMQNRSRGKYTVPMVIRFPYGGGVNALEHHSDSPEALFAHLPGLKVVVPSSPHDAKGLMISAIESEDPIIFMEPKRIYRAVKQEVSDEKFSIPLGKAKVVQEGTDVTLIAFGAMIRESQKAIEMAKDAGISVELIDLRSIYPIDRQTVGDSIRKTGRVIIVAEAHESFSVGSELIGIANEEAFLYLEAPPRRVMGYDTVVPLAQGEKYYIISPERIFYEIEKTVNF</sequence>
<accession>A0A098C1B1</accession>
<dbReference type="HOGENOM" id="CLU_012907_1_0_10"/>
<keyword evidence="6" id="KW-1185">Reference proteome</keyword>
<reference evidence="5 6" key="1">
    <citation type="submission" date="2014-08" db="EMBL/GenBank/DDBJ databases">
        <authorList>
            <person name="Wibberg D."/>
        </authorList>
    </citation>
    <scope>NUCLEOTIDE SEQUENCE [LARGE SCALE GENOMIC DNA]</scope>
    <source>
        <strain evidence="6">ING2-E5B</strain>
    </source>
</reference>
<dbReference type="CDD" id="cd07036">
    <property type="entry name" value="TPP_PYR_E1-PDHc-beta_like"/>
    <property type="match status" value="1"/>
</dbReference>
<dbReference type="GO" id="GO:0004739">
    <property type="term" value="F:pyruvate dehydrogenase (acetyl-transferring) activity"/>
    <property type="evidence" value="ECO:0007669"/>
    <property type="project" value="UniProtKB-EC"/>
</dbReference>
<feature type="domain" description="Transketolase-like pyrimidine-binding" evidence="4">
    <location>
        <begin position="4"/>
        <end position="179"/>
    </location>
</feature>
<dbReference type="InterPro" id="IPR029061">
    <property type="entry name" value="THDP-binding"/>
</dbReference>
<dbReference type="EMBL" id="LN515532">
    <property type="protein sequence ID" value="CEA16206.1"/>
    <property type="molecule type" value="Genomic_DNA"/>
</dbReference>
<dbReference type="FunFam" id="3.40.50.920:FF:000001">
    <property type="entry name" value="Pyruvate dehydrogenase E1 beta subunit"/>
    <property type="match status" value="1"/>
</dbReference>
<evidence type="ECO:0000256" key="1">
    <source>
        <dbReference type="ARBA" id="ARBA00001964"/>
    </source>
</evidence>
<name>A0A098C1B1_9BACT</name>
<organism evidence="5 6">
    <name type="scientific">Fermentimonas caenicola</name>
    <dbReference type="NCBI Taxonomy" id="1562970"/>
    <lineage>
        <taxon>Bacteria</taxon>
        <taxon>Pseudomonadati</taxon>
        <taxon>Bacteroidota</taxon>
        <taxon>Bacteroidia</taxon>
        <taxon>Bacteroidales</taxon>
        <taxon>Dysgonomonadaceae</taxon>
        <taxon>Fermentimonas</taxon>
    </lineage>
</organism>
<dbReference type="Gene3D" id="3.40.50.920">
    <property type="match status" value="1"/>
</dbReference>
<dbReference type="AlphaFoldDB" id="A0A098C1B1"/>
<gene>
    <name evidence="5" type="primary">pdhB1</name>
    <name evidence="5" type="ORF">ING2E5B_1458</name>
</gene>
<dbReference type="FunFam" id="3.40.50.970:FF:000001">
    <property type="entry name" value="Pyruvate dehydrogenase E1 beta subunit"/>
    <property type="match status" value="1"/>
</dbReference>
<evidence type="ECO:0000256" key="2">
    <source>
        <dbReference type="ARBA" id="ARBA00023002"/>
    </source>
</evidence>
<dbReference type="InterPro" id="IPR005475">
    <property type="entry name" value="Transketolase-like_Pyr-bd"/>
</dbReference>
<dbReference type="Proteomes" id="UP000032417">
    <property type="component" value="Chromosome 1"/>
</dbReference>
<comment type="cofactor">
    <cofactor evidence="1">
        <name>thiamine diphosphate</name>
        <dbReference type="ChEBI" id="CHEBI:58937"/>
    </cofactor>
</comment>
<dbReference type="InterPro" id="IPR009014">
    <property type="entry name" value="Transketo_C/PFOR_II"/>
</dbReference>
<keyword evidence="3" id="KW-0786">Thiamine pyrophosphate</keyword>
<dbReference type="STRING" id="1562970.ING2E5B_1458"/>
<dbReference type="SMART" id="SM00861">
    <property type="entry name" value="Transket_pyr"/>
    <property type="match status" value="1"/>
</dbReference>
<dbReference type="PANTHER" id="PTHR43257">
    <property type="entry name" value="PYRUVATE DEHYDROGENASE E1 COMPONENT BETA SUBUNIT"/>
    <property type="match status" value="1"/>
</dbReference>
<keyword evidence="5" id="KW-0670">Pyruvate</keyword>
<dbReference type="Pfam" id="PF02780">
    <property type="entry name" value="Transketolase_C"/>
    <property type="match status" value="1"/>
</dbReference>
<evidence type="ECO:0000256" key="3">
    <source>
        <dbReference type="ARBA" id="ARBA00023052"/>
    </source>
</evidence>
<evidence type="ECO:0000313" key="6">
    <source>
        <dbReference type="Proteomes" id="UP000032417"/>
    </source>
</evidence>
<dbReference type="PATRIC" id="fig|1562970.3.peg.1444"/>
<dbReference type="InterPro" id="IPR033248">
    <property type="entry name" value="Transketolase_C"/>
</dbReference>
<dbReference type="EC" id="1.2.4.1" evidence="5"/>
<dbReference type="SUPFAM" id="SSF52922">
    <property type="entry name" value="TK C-terminal domain-like"/>
    <property type="match status" value="1"/>
</dbReference>
<evidence type="ECO:0000313" key="5">
    <source>
        <dbReference type="EMBL" id="CEA16206.1"/>
    </source>
</evidence>
<dbReference type="KEGG" id="pbt:ING2E5B_1458"/>
<dbReference type="Gene3D" id="3.40.50.970">
    <property type="match status" value="1"/>
</dbReference>
<keyword evidence="2 5" id="KW-0560">Oxidoreductase</keyword>
<dbReference type="PANTHER" id="PTHR43257:SF2">
    <property type="entry name" value="PYRUVATE DEHYDROGENASE E1 COMPONENT SUBUNIT BETA"/>
    <property type="match status" value="1"/>
</dbReference>
<proteinExistence type="predicted"/>
<dbReference type="SUPFAM" id="SSF52518">
    <property type="entry name" value="Thiamin diphosphate-binding fold (THDP-binding)"/>
    <property type="match status" value="1"/>
</dbReference>
<dbReference type="OrthoDB" id="9769337at2"/>
<dbReference type="Pfam" id="PF02779">
    <property type="entry name" value="Transket_pyr"/>
    <property type="match status" value="1"/>
</dbReference>
<protein>
    <submittedName>
        <fullName evidence="5">Pyruvate dehydrogenase E1 component subunit beta</fullName>
        <ecNumber evidence="5">1.2.4.1</ecNumber>
    </submittedName>
</protein>